<dbReference type="GO" id="GO:0016491">
    <property type="term" value="F:oxidoreductase activity"/>
    <property type="evidence" value="ECO:0007669"/>
    <property type="project" value="UniProtKB-KW"/>
</dbReference>
<evidence type="ECO:0000256" key="3">
    <source>
        <dbReference type="RuleBase" id="RU000363"/>
    </source>
</evidence>
<dbReference type="EMBL" id="CALLCH030000002">
    <property type="protein sequence ID" value="CAI4211720.1"/>
    <property type="molecule type" value="Genomic_DNA"/>
</dbReference>
<dbReference type="PRINTS" id="PR00081">
    <property type="entry name" value="GDHRDH"/>
</dbReference>
<dbReference type="PANTHER" id="PTHR43391">
    <property type="entry name" value="RETINOL DEHYDROGENASE-RELATED"/>
    <property type="match status" value="1"/>
</dbReference>
<evidence type="ECO:0000256" key="2">
    <source>
        <dbReference type="ARBA" id="ARBA00023002"/>
    </source>
</evidence>
<sequence length="185" mass="20781">MKTADAVRKAAKDAGRVEPNVLVLEMDVCDRSSVEAAAKRVEEEWGQLDILVNNAGHMAEFASLLDVDEEDYMRAWDVNYWGVFRTTKAFLPLMLKGGDKTIVNLSSVAAHYAGVGGGAYHVSKFALARFTECVQDEYGAQRREFLGGRWLSCRWDLPRLLEMEDEIVAKDLLKFKCTGLWNLEA</sequence>
<dbReference type="AlphaFoldDB" id="A0A9P1M819"/>
<evidence type="ECO:0000313" key="4">
    <source>
        <dbReference type="EMBL" id="CAI4211720.1"/>
    </source>
</evidence>
<evidence type="ECO:0000313" key="5">
    <source>
        <dbReference type="Proteomes" id="UP000838763"/>
    </source>
</evidence>
<name>A0A9P1M819_9PEZI</name>
<dbReference type="PRINTS" id="PR00080">
    <property type="entry name" value="SDRFAMILY"/>
</dbReference>
<dbReference type="OrthoDB" id="1706657at2759"/>
<gene>
    <name evidence="4" type="ORF">PPNO1_LOCUS1494</name>
</gene>
<dbReference type="InterPro" id="IPR036291">
    <property type="entry name" value="NAD(P)-bd_dom_sf"/>
</dbReference>
<reference evidence="4" key="1">
    <citation type="submission" date="2022-11" db="EMBL/GenBank/DDBJ databases">
        <authorList>
            <person name="Scott C."/>
            <person name="Bruce N."/>
        </authorList>
    </citation>
    <scope>NUCLEOTIDE SEQUENCE</scope>
</reference>
<dbReference type="Gene3D" id="3.40.50.720">
    <property type="entry name" value="NAD(P)-binding Rossmann-like Domain"/>
    <property type="match status" value="1"/>
</dbReference>
<protein>
    <submittedName>
        <fullName evidence="4">Uncharacterized protein</fullName>
    </submittedName>
</protein>
<dbReference type="Pfam" id="PF00106">
    <property type="entry name" value="adh_short"/>
    <property type="match status" value="1"/>
</dbReference>
<comment type="similarity">
    <text evidence="1 3">Belongs to the short-chain dehydrogenases/reductases (SDR) family.</text>
</comment>
<keyword evidence="2" id="KW-0560">Oxidoreductase</keyword>
<dbReference type="PANTHER" id="PTHR43391:SF82">
    <property type="entry name" value="OXIDOREDUCTASE SADH-RELATED"/>
    <property type="match status" value="1"/>
</dbReference>
<organism evidence="4 5">
    <name type="scientific">Parascedosporium putredinis</name>
    <dbReference type="NCBI Taxonomy" id="1442378"/>
    <lineage>
        <taxon>Eukaryota</taxon>
        <taxon>Fungi</taxon>
        <taxon>Dikarya</taxon>
        <taxon>Ascomycota</taxon>
        <taxon>Pezizomycotina</taxon>
        <taxon>Sordariomycetes</taxon>
        <taxon>Hypocreomycetidae</taxon>
        <taxon>Microascales</taxon>
        <taxon>Microascaceae</taxon>
        <taxon>Parascedosporium</taxon>
    </lineage>
</organism>
<proteinExistence type="inferred from homology"/>
<keyword evidence="5" id="KW-1185">Reference proteome</keyword>
<dbReference type="Proteomes" id="UP000838763">
    <property type="component" value="Unassembled WGS sequence"/>
</dbReference>
<accession>A0A9P1M819</accession>
<evidence type="ECO:0000256" key="1">
    <source>
        <dbReference type="ARBA" id="ARBA00006484"/>
    </source>
</evidence>
<dbReference type="InterPro" id="IPR002347">
    <property type="entry name" value="SDR_fam"/>
</dbReference>
<dbReference type="SUPFAM" id="SSF51735">
    <property type="entry name" value="NAD(P)-binding Rossmann-fold domains"/>
    <property type="match status" value="1"/>
</dbReference>
<comment type="caution">
    <text evidence="4">The sequence shown here is derived from an EMBL/GenBank/DDBJ whole genome shotgun (WGS) entry which is preliminary data.</text>
</comment>